<gene>
    <name evidence="2" type="ORF">DFH08DRAFT_833785</name>
</gene>
<dbReference type="Proteomes" id="UP001218218">
    <property type="component" value="Unassembled WGS sequence"/>
</dbReference>
<comment type="caution">
    <text evidence="2">The sequence shown here is derived from an EMBL/GenBank/DDBJ whole genome shotgun (WGS) entry which is preliminary data.</text>
</comment>
<feature type="chain" id="PRO_5041898403" evidence="1">
    <location>
        <begin position="21"/>
        <end position="185"/>
    </location>
</feature>
<organism evidence="2 3">
    <name type="scientific">Mycena albidolilacea</name>
    <dbReference type="NCBI Taxonomy" id="1033008"/>
    <lineage>
        <taxon>Eukaryota</taxon>
        <taxon>Fungi</taxon>
        <taxon>Dikarya</taxon>
        <taxon>Basidiomycota</taxon>
        <taxon>Agaricomycotina</taxon>
        <taxon>Agaricomycetes</taxon>
        <taxon>Agaricomycetidae</taxon>
        <taxon>Agaricales</taxon>
        <taxon>Marasmiineae</taxon>
        <taxon>Mycenaceae</taxon>
        <taxon>Mycena</taxon>
    </lineage>
</organism>
<accession>A0AAD7F532</accession>
<keyword evidence="1" id="KW-0732">Signal</keyword>
<proteinExistence type="predicted"/>
<sequence>MHIFFLAICSSLFFATQVLGQDHTSCSGAQMDWYTGVVGETPCRTYERLRQICNAEYQVGQMNSSLPPDFCTDQKSACCCNSIAFTLSMLCLNCQAPIGTGSGYDAPAGTLQNYLNASIDGTHKSHCYVPTYQNFTTDIQTAVCNQNMKILDDMYTVAWRDGSWYTRDSHIFTGQSADLYSLPRF</sequence>
<evidence type="ECO:0000313" key="2">
    <source>
        <dbReference type="EMBL" id="KAJ7366245.1"/>
    </source>
</evidence>
<reference evidence="2" key="1">
    <citation type="submission" date="2023-03" db="EMBL/GenBank/DDBJ databases">
        <title>Massive genome expansion in bonnet fungi (Mycena s.s.) driven by repeated elements and novel gene families across ecological guilds.</title>
        <authorList>
            <consortium name="Lawrence Berkeley National Laboratory"/>
            <person name="Harder C.B."/>
            <person name="Miyauchi S."/>
            <person name="Viragh M."/>
            <person name="Kuo A."/>
            <person name="Thoen E."/>
            <person name="Andreopoulos B."/>
            <person name="Lu D."/>
            <person name="Skrede I."/>
            <person name="Drula E."/>
            <person name="Henrissat B."/>
            <person name="Morin E."/>
            <person name="Kohler A."/>
            <person name="Barry K."/>
            <person name="LaButti K."/>
            <person name="Morin E."/>
            <person name="Salamov A."/>
            <person name="Lipzen A."/>
            <person name="Mereny Z."/>
            <person name="Hegedus B."/>
            <person name="Baldrian P."/>
            <person name="Stursova M."/>
            <person name="Weitz H."/>
            <person name="Taylor A."/>
            <person name="Grigoriev I.V."/>
            <person name="Nagy L.G."/>
            <person name="Martin F."/>
            <person name="Kauserud H."/>
        </authorList>
    </citation>
    <scope>NUCLEOTIDE SEQUENCE</scope>
    <source>
        <strain evidence="2">CBHHK002</strain>
    </source>
</reference>
<evidence type="ECO:0000313" key="3">
    <source>
        <dbReference type="Proteomes" id="UP001218218"/>
    </source>
</evidence>
<name>A0AAD7F532_9AGAR</name>
<dbReference type="AlphaFoldDB" id="A0AAD7F532"/>
<protein>
    <submittedName>
        <fullName evidence="2">Uncharacterized protein</fullName>
    </submittedName>
</protein>
<evidence type="ECO:0000256" key="1">
    <source>
        <dbReference type="SAM" id="SignalP"/>
    </source>
</evidence>
<feature type="signal peptide" evidence="1">
    <location>
        <begin position="1"/>
        <end position="20"/>
    </location>
</feature>
<keyword evidence="3" id="KW-1185">Reference proteome</keyword>
<dbReference type="EMBL" id="JARIHO010000002">
    <property type="protein sequence ID" value="KAJ7366245.1"/>
    <property type="molecule type" value="Genomic_DNA"/>
</dbReference>